<keyword evidence="10 11" id="KW-0472">Membrane</keyword>
<dbReference type="Gene3D" id="2.30.42.10">
    <property type="match status" value="1"/>
</dbReference>
<evidence type="ECO:0000259" key="12">
    <source>
        <dbReference type="Pfam" id="PF02163"/>
    </source>
</evidence>
<evidence type="ECO:0000256" key="9">
    <source>
        <dbReference type="ARBA" id="ARBA00023049"/>
    </source>
</evidence>
<evidence type="ECO:0000256" key="4">
    <source>
        <dbReference type="ARBA" id="ARBA00022670"/>
    </source>
</evidence>
<dbReference type="SUPFAM" id="SSF50156">
    <property type="entry name" value="PDZ domain-like"/>
    <property type="match status" value="1"/>
</dbReference>
<dbReference type="CDD" id="cd06163">
    <property type="entry name" value="S2P-M50_PDZ_RseP-like"/>
    <property type="match status" value="1"/>
</dbReference>
<dbReference type="GO" id="GO:0006508">
    <property type="term" value="P:proteolysis"/>
    <property type="evidence" value="ECO:0007669"/>
    <property type="project" value="UniProtKB-KW"/>
</dbReference>
<comment type="cofactor">
    <cofactor evidence="1 11">
        <name>Zn(2+)</name>
        <dbReference type="ChEBI" id="CHEBI:29105"/>
    </cofactor>
</comment>
<gene>
    <name evidence="13" type="primary">rasP</name>
    <name evidence="13" type="ORF">RBATCC27255_00331</name>
</gene>
<dbReference type="GO" id="GO:0004222">
    <property type="term" value="F:metalloendopeptidase activity"/>
    <property type="evidence" value="ECO:0007669"/>
    <property type="project" value="InterPro"/>
</dbReference>
<dbReference type="InterPro" id="IPR004387">
    <property type="entry name" value="Pept_M50_Zn"/>
</dbReference>
<feature type="transmembrane region" description="Helical" evidence="11">
    <location>
        <begin position="6"/>
        <end position="23"/>
    </location>
</feature>
<dbReference type="InterPro" id="IPR008915">
    <property type="entry name" value="Peptidase_M50"/>
</dbReference>
<dbReference type="PANTHER" id="PTHR42837:SF2">
    <property type="entry name" value="MEMBRANE METALLOPROTEASE ARASP2, CHLOROPLASTIC-RELATED"/>
    <property type="match status" value="1"/>
</dbReference>
<evidence type="ECO:0000256" key="10">
    <source>
        <dbReference type="ARBA" id="ARBA00023136"/>
    </source>
</evidence>
<evidence type="ECO:0000256" key="11">
    <source>
        <dbReference type="RuleBase" id="RU362031"/>
    </source>
</evidence>
<evidence type="ECO:0000256" key="5">
    <source>
        <dbReference type="ARBA" id="ARBA00022692"/>
    </source>
</evidence>
<keyword evidence="8 11" id="KW-1133">Transmembrane helix</keyword>
<evidence type="ECO:0000313" key="14">
    <source>
        <dbReference type="Proteomes" id="UP000233425"/>
    </source>
</evidence>
<feature type="transmembrane region" description="Helical" evidence="11">
    <location>
        <begin position="96"/>
        <end position="116"/>
    </location>
</feature>
<keyword evidence="4 13" id="KW-0645">Protease</keyword>
<feature type="transmembrane region" description="Helical" evidence="11">
    <location>
        <begin position="382"/>
        <end position="404"/>
    </location>
</feature>
<evidence type="ECO:0000256" key="3">
    <source>
        <dbReference type="ARBA" id="ARBA00007931"/>
    </source>
</evidence>
<dbReference type="EC" id="3.4.24.-" evidence="11"/>
<dbReference type="PANTHER" id="PTHR42837">
    <property type="entry name" value="REGULATOR OF SIGMA-E PROTEASE RSEP"/>
    <property type="match status" value="1"/>
</dbReference>
<accession>A0A2N0UZH4</accession>
<dbReference type="RefSeq" id="WP_101028457.1">
    <property type="nucleotide sequence ID" value="NZ_CABMMZ010000026.1"/>
</dbReference>
<evidence type="ECO:0000256" key="2">
    <source>
        <dbReference type="ARBA" id="ARBA00004141"/>
    </source>
</evidence>
<name>A0A2N0UZH4_9FIRM</name>
<keyword evidence="9 11" id="KW-0482">Metalloprotease</keyword>
<keyword evidence="5 11" id="KW-0812">Transmembrane</keyword>
<protein>
    <recommendedName>
        <fullName evidence="11">Zinc metalloprotease</fullName>
        <ecNumber evidence="11">3.4.24.-</ecNumber>
    </recommendedName>
</protein>
<reference evidence="13" key="1">
    <citation type="journal article" date="2018" name="Environ. Microbiol.">
        <title>Sporulation capability and amylosome conservation among diverse human colonic and rumen isolates of the keystone starch-degrader Ruminococcus bromii.</title>
        <authorList>
            <person name="Mukhopadhya I."/>
            <person name="Morais S."/>
            <person name="Laverde-Gomez J."/>
            <person name="Sheridan P.O."/>
            <person name="Walker A.W."/>
            <person name="Kelly W."/>
            <person name="Klieve A.V."/>
            <person name="Ouwerkerk D."/>
            <person name="Duncan S.H."/>
            <person name="Louis P."/>
            <person name="Koropatkin N."/>
            <person name="Cockburn D."/>
            <person name="Kibler R."/>
            <person name="Cooper P.J."/>
            <person name="Sandoval C."/>
            <person name="Crost E."/>
            <person name="Juge N."/>
            <person name="Bayer E.A."/>
            <person name="Flint H.J."/>
        </authorList>
    </citation>
    <scope>NUCLEOTIDE SEQUENCE [LARGE SCALE GENOMIC DNA]</scope>
    <source>
        <strain evidence="13">ATCC 27255</strain>
    </source>
</reference>
<evidence type="ECO:0000313" key="13">
    <source>
        <dbReference type="EMBL" id="PKD32383.1"/>
    </source>
</evidence>
<dbReference type="Proteomes" id="UP000233425">
    <property type="component" value="Unassembled WGS sequence"/>
</dbReference>
<dbReference type="AlphaFoldDB" id="A0A2N0UZH4"/>
<comment type="similarity">
    <text evidence="3 11">Belongs to the peptidase M50B family.</text>
</comment>
<feature type="domain" description="Peptidase M50" evidence="12">
    <location>
        <begin position="14"/>
        <end position="440"/>
    </location>
</feature>
<dbReference type="InterPro" id="IPR036034">
    <property type="entry name" value="PDZ_sf"/>
</dbReference>
<sequence>MQILTVAALIVIGILLFELIIFSHEFGHFITAKLSGVKVNEFALGMGPKIISFVKGETRYSLRLFPIGGYCAMEGEDEDSEEKAAFNNAKVWKRMIIIIAGAVMNILLGFVMMFAFTVQADSFSSTTVSQFQPNAFTANTGLQTGDKIVEVNGYSIWNSRDLQFAISTLPYETVEGSTLEVYKERATSAACGVYNKYANDKSLSQDELQKYYNALSEGCSRINKAASKEEAEKLLDEACKSIYALDKSYDMSKYKTPEIDTTTSRPRFMADVKVVRDGKEITLENVQFFTYYADDDAEKKNKPTVAFDFAVEPIEKNVGTVLTETFTETCSMAKTVWTSLVWLVQGKFGFNDMSGPVGIATAVTQVASMGLETGFADAVNNILFVMILITVNLGIVNMLPFPALDGGRFLFLLIEWIFKKPIPRKAEQVVNTAGLVLLLAFMLIISVKDVFQLVTGTFPGM</sequence>
<proteinExistence type="inferred from homology"/>
<comment type="caution">
    <text evidence="13">The sequence shown here is derived from an EMBL/GenBank/DDBJ whole genome shotgun (WGS) entry which is preliminary data.</text>
</comment>
<evidence type="ECO:0000256" key="1">
    <source>
        <dbReference type="ARBA" id="ARBA00001947"/>
    </source>
</evidence>
<dbReference type="GO" id="GO:0046872">
    <property type="term" value="F:metal ion binding"/>
    <property type="evidence" value="ECO:0007669"/>
    <property type="project" value="UniProtKB-KW"/>
</dbReference>
<dbReference type="Pfam" id="PF02163">
    <property type="entry name" value="Peptidase_M50"/>
    <property type="match status" value="1"/>
</dbReference>
<comment type="subcellular location">
    <subcellularLocation>
        <location evidence="2">Membrane</location>
        <topology evidence="2">Multi-pass membrane protein</topology>
    </subcellularLocation>
</comment>
<evidence type="ECO:0000256" key="8">
    <source>
        <dbReference type="ARBA" id="ARBA00022989"/>
    </source>
</evidence>
<feature type="transmembrane region" description="Helical" evidence="11">
    <location>
        <begin position="429"/>
        <end position="447"/>
    </location>
</feature>
<dbReference type="NCBIfam" id="TIGR00054">
    <property type="entry name" value="RIP metalloprotease RseP"/>
    <property type="match status" value="1"/>
</dbReference>
<dbReference type="EMBL" id="NNSR01000026">
    <property type="protein sequence ID" value="PKD32383.1"/>
    <property type="molecule type" value="Genomic_DNA"/>
</dbReference>
<keyword evidence="11" id="KW-0479">Metal-binding</keyword>
<organism evidence="13 14">
    <name type="scientific">Ruminococcus bromii</name>
    <dbReference type="NCBI Taxonomy" id="40518"/>
    <lineage>
        <taxon>Bacteria</taxon>
        <taxon>Bacillati</taxon>
        <taxon>Bacillota</taxon>
        <taxon>Clostridia</taxon>
        <taxon>Eubacteriales</taxon>
        <taxon>Oscillospiraceae</taxon>
        <taxon>Ruminococcus</taxon>
    </lineage>
</organism>
<keyword evidence="14" id="KW-1185">Reference proteome</keyword>
<keyword evidence="7 11" id="KW-0862">Zinc</keyword>
<keyword evidence="6 11" id="KW-0378">Hydrolase</keyword>
<dbReference type="GO" id="GO:0016020">
    <property type="term" value="C:membrane"/>
    <property type="evidence" value="ECO:0007669"/>
    <property type="project" value="UniProtKB-SubCell"/>
</dbReference>
<evidence type="ECO:0000256" key="7">
    <source>
        <dbReference type="ARBA" id="ARBA00022833"/>
    </source>
</evidence>
<evidence type="ECO:0000256" key="6">
    <source>
        <dbReference type="ARBA" id="ARBA00022801"/>
    </source>
</evidence>